<dbReference type="InterPro" id="IPR005024">
    <property type="entry name" value="Snf7_fam"/>
</dbReference>
<gene>
    <name evidence="2" type="primary">CHMP3</name>
    <name evidence="2" type="ORF">HDU87_002964</name>
</gene>
<accession>A0AAD5XQZ0</accession>
<feature type="region of interest" description="Disordered" evidence="1">
    <location>
        <begin position="188"/>
        <end position="216"/>
    </location>
</feature>
<evidence type="ECO:0000313" key="2">
    <source>
        <dbReference type="EMBL" id="KAJ3179355.1"/>
    </source>
</evidence>
<feature type="compositionally biased region" description="Basic and acidic residues" evidence="1">
    <location>
        <begin position="191"/>
        <end position="216"/>
    </location>
</feature>
<evidence type="ECO:0000256" key="1">
    <source>
        <dbReference type="SAM" id="MobiDB-lite"/>
    </source>
</evidence>
<proteinExistence type="predicted"/>
<dbReference type="EMBL" id="JADGJQ010000021">
    <property type="protein sequence ID" value="KAJ3179355.1"/>
    <property type="molecule type" value="Genomic_DNA"/>
</dbReference>
<organism evidence="2 3">
    <name type="scientific">Geranomyces variabilis</name>
    <dbReference type="NCBI Taxonomy" id="109894"/>
    <lineage>
        <taxon>Eukaryota</taxon>
        <taxon>Fungi</taxon>
        <taxon>Fungi incertae sedis</taxon>
        <taxon>Chytridiomycota</taxon>
        <taxon>Chytridiomycota incertae sedis</taxon>
        <taxon>Chytridiomycetes</taxon>
        <taxon>Spizellomycetales</taxon>
        <taxon>Powellomycetaceae</taxon>
        <taxon>Geranomyces</taxon>
    </lineage>
</organism>
<comment type="caution">
    <text evidence="2">The sequence shown here is derived from an EMBL/GenBank/DDBJ whole genome shotgun (WGS) entry which is preliminary data.</text>
</comment>
<dbReference type="GO" id="GO:0007034">
    <property type="term" value="P:vacuolar transport"/>
    <property type="evidence" value="ECO:0007669"/>
    <property type="project" value="InterPro"/>
</dbReference>
<dbReference type="PANTHER" id="PTHR10476">
    <property type="entry name" value="CHARGED MULTIVESICULAR BODY PROTEIN"/>
    <property type="match status" value="1"/>
</dbReference>
<dbReference type="Proteomes" id="UP001212152">
    <property type="component" value="Unassembled WGS sequence"/>
</dbReference>
<dbReference type="Pfam" id="PF03357">
    <property type="entry name" value="Snf7"/>
    <property type="match status" value="1"/>
</dbReference>
<keyword evidence="3" id="KW-1185">Reference proteome</keyword>
<dbReference type="Gene3D" id="6.10.140.1230">
    <property type="match status" value="1"/>
</dbReference>
<dbReference type="AlphaFoldDB" id="A0AAD5XQZ0"/>
<evidence type="ECO:0000313" key="3">
    <source>
        <dbReference type="Proteomes" id="UP001212152"/>
    </source>
</evidence>
<name>A0AAD5XQZ0_9FUNG</name>
<reference evidence="2" key="1">
    <citation type="submission" date="2020-05" db="EMBL/GenBank/DDBJ databases">
        <title>Phylogenomic resolution of chytrid fungi.</title>
        <authorList>
            <person name="Stajich J.E."/>
            <person name="Amses K."/>
            <person name="Simmons R."/>
            <person name="Seto K."/>
            <person name="Myers J."/>
            <person name="Bonds A."/>
            <person name="Quandt C.A."/>
            <person name="Barry K."/>
            <person name="Liu P."/>
            <person name="Grigoriev I."/>
            <person name="Longcore J.E."/>
            <person name="James T.Y."/>
        </authorList>
    </citation>
    <scope>NUCLEOTIDE SEQUENCE</scope>
    <source>
        <strain evidence="2">JEL0379</strain>
    </source>
</reference>
<protein>
    <submittedName>
        <fullName evidence="2">Charged multivesicular body protein 3</fullName>
    </submittedName>
</protein>
<sequence length="216" mass="24244">MASVMQMFIGKKLTPEEQVKKWRQSVRAQERELDKSMRGIDAEEMKVKRHLKAAAKRNDATSCRILAKEIVTSRKARDRLATSKAQLNSLTMNMQQQLATMKIAGTVQKSTQIMKLVNNLVKLPEISATMQEMGQEMMKAGIIEEMMEDTLEMGDEDEIEAEADEEVNKVLFELTDGMLGEAPAGVGAAFEQEKEKEKESKAAEDDFAARLSALRE</sequence>